<name>A0A922I9H6_DERFA</name>
<accession>A0A922I9H6</accession>
<comment type="caution">
    <text evidence="1">The sequence shown here is derived from an EMBL/GenBank/DDBJ whole genome shotgun (WGS) entry which is preliminary data.</text>
</comment>
<proteinExistence type="predicted"/>
<dbReference type="AlphaFoldDB" id="A0A922I9H6"/>
<keyword evidence="2" id="KW-1185">Reference proteome</keyword>
<reference evidence="1" key="2">
    <citation type="journal article" date="2022" name="Res Sq">
        <title>Comparative Genomics Reveals Insights into the Divergent Evolution of Astigmatic Mites and Household Pest Adaptations.</title>
        <authorList>
            <person name="Xiong Q."/>
            <person name="Wan A.T.-Y."/>
            <person name="Liu X.-Y."/>
            <person name="Fung C.S.-H."/>
            <person name="Xiao X."/>
            <person name="Malainual N."/>
            <person name="Hou J."/>
            <person name="Wang L."/>
            <person name="Wang M."/>
            <person name="Yang K."/>
            <person name="Cui Y."/>
            <person name="Leung E."/>
            <person name="Nong W."/>
            <person name="Shin S.-K."/>
            <person name="Au S."/>
            <person name="Jeong K.Y."/>
            <person name="Chew F.T."/>
            <person name="Hui J."/>
            <person name="Leung T.F."/>
            <person name="Tungtrongchitr A."/>
            <person name="Zhong N."/>
            <person name="Liu Z."/>
            <person name="Tsui S."/>
        </authorList>
    </citation>
    <scope>NUCLEOTIDE SEQUENCE</scope>
    <source>
        <strain evidence="1">Derf</strain>
        <tissue evidence="1">Whole organism</tissue>
    </source>
</reference>
<gene>
    <name evidence="1" type="ORF">DERF_001876</name>
</gene>
<sequence>MQYLSKIKIFDYFESKKIVRIESNGNLNHSAFTLNDCVTYGKESHESIDTNQL</sequence>
<evidence type="ECO:0000313" key="1">
    <source>
        <dbReference type="EMBL" id="KAH9527887.1"/>
    </source>
</evidence>
<evidence type="ECO:0000313" key="2">
    <source>
        <dbReference type="Proteomes" id="UP000790347"/>
    </source>
</evidence>
<protein>
    <submittedName>
        <fullName evidence="1">Uncharacterized protein</fullName>
    </submittedName>
</protein>
<organism evidence="1 2">
    <name type="scientific">Dermatophagoides farinae</name>
    <name type="common">American house dust mite</name>
    <dbReference type="NCBI Taxonomy" id="6954"/>
    <lineage>
        <taxon>Eukaryota</taxon>
        <taxon>Metazoa</taxon>
        <taxon>Ecdysozoa</taxon>
        <taxon>Arthropoda</taxon>
        <taxon>Chelicerata</taxon>
        <taxon>Arachnida</taxon>
        <taxon>Acari</taxon>
        <taxon>Acariformes</taxon>
        <taxon>Sarcoptiformes</taxon>
        <taxon>Astigmata</taxon>
        <taxon>Psoroptidia</taxon>
        <taxon>Analgoidea</taxon>
        <taxon>Pyroglyphidae</taxon>
        <taxon>Dermatophagoidinae</taxon>
        <taxon>Dermatophagoides</taxon>
    </lineage>
</organism>
<reference evidence="1" key="1">
    <citation type="submission" date="2013-05" db="EMBL/GenBank/DDBJ databases">
        <authorList>
            <person name="Yim A.K.Y."/>
            <person name="Chan T.F."/>
            <person name="Ji K.M."/>
            <person name="Liu X.Y."/>
            <person name="Zhou J.W."/>
            <person name="Li R.Q."/>
            <person name="Yang K.Y."/>
            <person name="Li J."/>
            <person name="Li M."/>
            <person name="Law P.T.W."/>
            <person name="Wu Y.L."/>
            <person name="Cai Z.L."/>
            <person name="Qin H."/>
            <person name="Bao Y."/>
            <person name="Leung R.K.K."/>
            <person name="Ng P.K.S."/>
            <person name="Zou J."/>
            <person name="Zhong X.J."/>
            <person name="Ran P.X."/>
            <person name="Zhong N.S."/>
            <person name="Liu Z.G."/>
            <person name="Tsui S.K.W."/>
        </authorList>
    </citation>
    <scope>NUCLEOTIDE SEQUENCE</scope>
    <source>
        <strain evidence="1">Derf</strain>
        <tissue evidence="1">Whole organism</tissue>
    </source>
</reference>
<dbReference type="Proteomes" id="UP000790347">
    <property type="component" value="Unassembled WGS sequence"/>
</dbReference>
<dbReference type="EMBL" id="ASGP02000001">
    <property type="protein sequence ID" value="KAH9527887.1"/>
    <property type="molecule type" value="Genomic_DNA"/>
</dbReference>